<name>A0A2K1P4X1_9BACT</name>
<accession>A0A2K1P4X1</accession>
<dbReference type="GO" id="GO:0006164">
    <property type="term" value="P:purine nucleotide biosynthetic process"/>
    <property type="evidence" value="ECO:0007669"/>
    <property type="project" value="UniProtKB-KW"/>
</dbReference>
<keyword evidence="5 9" id="KW-0521">NADP</keyword>
<dbReference type="InterPro" id="IPR046346">
    <property type="entry name" value="Aminoacid_DH-like_N_sf"/>
</dbReference>
<comment type="caution">
    <text evidence="12">The sequence shown here is derived from an EMBL/GenBank/DDBJ whole genome shotgun (WGS) entry which is preliminary data.</text>
</comment>
<comment type="caution">
    <text evidence="9">Lacks conserved residue(s) required for the propagation of feature annotation.</text>
</comment>
<keyword evidence="4 9" id="KW-0378">Hydrolase</keyword>
<dbReference type="EC" id="3.5.4.9" evidence="9"/>
<dbReference type="GO" id="GO:0005829">
    <property type="term" value="C:cytosol"/>
    <property type="evidence" value="ECO:0007669"/>
    <property type="project" value="TreeGrafter"/>
</dbReference>
<evidence type="ECO:0000256" key="1">
    <source>
        <dbReference type="ARBA" id="ARBA00004777"/>
    </source>
</evidence>
<dbReference type="PANTHER" id="PTHR48099:SF5">
    <property type="entry name" value="C-1-TETRAHYDROFOLATE SYNTHASE, CYTOPLASMIC"/>
    <property type="match status" value="1"/>
</dbReference>
<evidence type="ECO:0000256" key="3">
    <source>
        <dbReference type="ARBA" id="ARBA00022755"/>
    </source>
</evidence>
<evidence type="ECO:0000256" key="9">
    <source>
        <dbReference type="HAMAP-Rule" id="MF_01576"/>
    </source>
</evidence>
<dbReference type="GO" id="GO:0004488">
    <property type="term" value="F:methylenetetrahydrofolate dehydrogenase (NADP+) activity"/>
    <property type="evidence" value="ECO:0007669"/>
    <property type="project" value="UniProtKB-UniRule"/>
</dbReference>
<evidence type="ECO:0000256" key="4">
    <source>
        <dbReference type="ARBA" id="ARBA00022801"/>
    </source>
</evidence>
<reference evidence="12 13" key="1">
    <citation type="submission" date="2013-12" db="EMBL/GenBank/DDBJ databases">
        <title>Comparative genomics of Petrotoga isolates.</title>
        <authorList>
            <person name="Nesbo C.L."/>
            <person name="Charchuk R."/>
            <person name="Chow K."/>
        </authorList>
    </citation>
    <scope>NUCLEOTIDE SEQUENCE [LARGE SCALE GENOMIC DNA]</scope>
    <source>
        <strain evidence="12 13">DSM 14811</strain>
    </source>
</reference>
<evidence type="ECO:0000259" key="11">
    <source>
        <dbReference type="Pfam" id="PF02882"/>
    </source>
</evidence>
<dbReference type="UniPathway" id="UPA00193"/>
<keyword evidence="8 9" id="KW-0511">Multifunctional enzyme</keyword>
<keyword evidence="3 9" id="KW-0658">Purine biosynthesis</keyword>
<dbReference type="SUPFAM" id="SSF51735">
    <property type="entry name" value="NAD(P)-binding Rossmann-fold domains"/>
    <property type="match status" value="1"/>
</dbReference>
<dbReference type="EC" id="1.5.1.5" evidence="9"/>
<comment type="function">
    <text evidence="9">Catalyzes the oxidation of 5,10-methylenetetrahydrofolate to 5,10-methenyltetrahydrofolate and then the hydrolysis of 5,10-methenyltetrahydrofolate to 10-formyltetrahydrofolate.</text>
</comment>
<dbReference type="GO" id="GO:0000105">
    <property type="term" value="P:L-histidine biosynthetic process"/>
    <property type="evidence" value="ECO:0007669"/>
    <property type="project" value="UniProtKB-KW"/>
</dbReference>
<dbReference type="PRINTS" id="PR00085">
    <property type="entry name" value="THFDHDRGNASE"/>
</dbReference>
<comment type="similarity">
    <text evidence="9">Belongs to the tetrahydrofolate dehydrogenase/cyclohydrolase family.</text>
</comment>
<evidence type="ECO:0000256" key="8">
    <source>
        <dbReference type="ARBA" id="ARBA00023268"/>
    </source>
</evidence>
<proteinExistence type="inferred from homology"/>
<dbReference type="Gene3D" id="3.40.50.10860">
    <property type="entry name" value="Leucine Dehydrogenase, chain A, domain 1"/>
    <property type="match status" value="1"/>
</dbReference>
<keyword evidence="2 9" id="KW-0554">One-carbon metabolism</keyword>
<comment type="catalytic activity">
    <reaction evidence="9">
        <text>(6R)-5,10-methylene-5,6,7,8-tetrahydrofolate + NADP(+) = (6R)-5,10-methenyltetrahydrofolate + NADPH</text>
        <dbReference type="Rhea" id="RHEA:22812"/>
        <dbReference type="ChEBI" id="CHEBI:15636"/>
        <dbReference type="ChEBI" id="CHEBI:57455"/>
        <dbReference type="ChEBI" id="CHEBI:57783"/>
        <dbReference type="ChEBI" id="CHEBI:58349"/>
        <dbReference type="EC" id="1.5.1.5"/>
    </reaction>
</comment>
<dbReference type="HAMAP" id="MF_01576">
    <property type="entry name" value="THF_DHG_CYH"/>
    <property type="match status" value="1"/>
</dbReference>
<evidence type="ECO:0000256" key="5">
    <source>
        <dbReference type="ARBA" id="ARBA00022857"/>
    </source>
</evidence>
<sequence>MLIEVKDIINEIKAEISSLKEKVPYEPKLVSLVVEPDESTTSYLNSQKRNAKKYGINLEIVESNDLINDLRKYNEDDDTDAIFIARPLKKGYTELDIAKYINPEKDVEGVSLHNIGSMFYEKELFVPCTAEAVVKIIEDTTDVRGKNIVILGRSTTVGKPAAIMLQRHGRDATVTVTHTKTNNLKEVTKKADILVAAIGKANFVDRSFVKEGMIVIDVGINVLNGKIVGDVDKDISEICKLTPVPGGVGSVTTAILMRNVFRAANNKKGDL</sequence>
<organism evidence="12 13">
    <name type="scientific">Petrotoga mexicana DSM 14811</name>
    <dbReference type="NCBI Taxonomy" id="1122954"/>
    <lineage>
        <taxon>Bacteria</taxon>
        <taxon>Thermotogati</taxon>
        <taxon>Thermotogota</taxon>
        <taxon>Thermotogae</taxon>
        <taxon>Petrotogales</taxon>
        <taxon>Petrotogaceae</taxon>
        <taxon>Petrotoga</taxon>
    </lineage>
</organism>
<dbReference type="AlphaFoldDB" id="A0A2K1P4X1"/>
<feature type="domain" description="Tetrahydrofolate dehydrogenase/cyclohydrolase catalytic" evidence="10">
    <location>
        <begin position="6"/>
        <end position="108"/>
    </location>
</feature>
<dbReference type="Proteomes" id="UP000236604">
    <property type="component" value="Unassembled WGS sequence"/>
</dbReference>
<dbReference type="CDD" id="cd01080">
    <property type="entry name" value="NAD_bind_m-THF_DH_Cyclohyd"/>
    <property type="match status" value="1"/>
</dbReference>
<dbReference type="Gene3D" id="3.40.50.720">
    <property type="entry name" value="NAD(P)-binding Rossmann-like Domain"/>
    <property type="match status" value="1"/>
</dbReference>
<dbReference type="InterPro" id="IPR036291">
    <property type="entry name" value="NAD(P)-bd_dom_sf"/>
</dbReference>
<comment type="pathway">
    <text evidence="1 9">One-carbon metabolism; tetrahydrofolate interconversion.</text>
</comment>
<keyword evidence="9" id="KW-0028">Amino-acid biosynthesis</keyword>
<dbReference type="InterPro" id="IPR020631">
    <property type="entry name" value="THF_DH/CycHdrlase_NAD-bd_dom"/>
</dbReference>
<dbReference type="GO" id="GO:0004477">
    <property type="term" value="F:methenyltetrahydrofolate cyclohydrolase activity"/>
    <property type="evidence" value="ECO:0007669"/>
    <property type="project" value="UniProtKB-UniRule"/>
</dbReference>
<keyword evidence="9" id="KW-0368">Histidine biosynthesis</keyword>
<keyword evidence="7 9" id="KW-0486">Methionine biosynthesis</keyword>
<dbReference type="InterPro" id="IPR020630">
    <property type="entry name" value="THF_DH/CycHdrlase_cat_dom"/>
</dbReference>
<evidence type="ECO:0000259" key="10">
    <source>
        <dbReference type="Pfam" id="PF00763"/>
    </source>
</evidence>
<evidence type="ECO:0000256" key="6">
    <source>
        <dbReference type="ARBA" id="ARBA00023002"/>
    </source>
</evidence>
<dbReference type="PANTHER" id="PTHR48099">
    <property type="entry name" value="C-1-TETRAHYDROFOLATE SYNTHASE, CYTOPLASMIC-RELATED"/>
    <property type="match status" value="1"/>
</dbReference>
<dbReference type="GO" id="GO:0009086">
    <property type="term" value="P:methionine biosynthetic process"/>
    <property type="evidence" value="ECO:0007669"/>
    <property type="project" value="UniProtKB-KW"/>
</dbReference>
<evidence type="ECO:0000313" key="12">
    <source>
        <dbReference type="EMBL" id="PNR97845.1"/>
    </source>
</evidence>
<evidence type="ECO:0000256" key="7">
    <source>
        <dbReference type="ARBA" id="ARBA00023167"/>
    </source>
</evidence>
<dbReference type="RefSeq" id="WP_103077922.1">
    <property type="nucleotide sequence ID" value="NZ_AZRN01000036.1"/>
</dbReference>
<keyword evidence="6 9" id="KW-0560">Oxidoreductase</keyword>
<feature type="domain" description="Tetrahydrofolate dehydrogenase/cyclohydrolase NAD(P)-binding" evidence="11">
    <location>
        <begin position="127"/>
        <end position="267"/>
    </location>
</feature>
<gene>
    <name evidence="9" type="primary">folD</name>
    <name evidence="12" type="ORF">X927_10305</name>
</gene>
<feature type="binding site" evidence="9">
    <location>
        <begin position="152"/>
        <end position="154"/>
    </location>
    <ligand>
        <name>NADP(+)</name>
        <dbReference type="ChEBI" id="CHEBI:58349"/>
    </ligand>
</feature>
<dbReference type="SUPFAM" id="SSF53223">
    <property type="entry name" value="Aminoacid dehydrogenase-like, N-terminal domain"/>
    <property type="match status" value="1"/>
</dbReference>
<dbReference type="EMBL" id="AZRN01000036">
    <property type="protein sequence ID" value="PNR97845.1"/>
    <property type="molecule type" value="Genomic_DNA"/>
</dbReference>
<protein>
    <recommendedName>
        <fullName evidence="9">Bifunctional protein FolD</fullName>
    </recommendedName>
    <domain>
        <recommendedName>
            <fullName evidence="9">Methylenetetrahydrofolate dehydrogenase</fullName>
            <ecNumber evidence="9">1.5.1.5</ecNumber>
        </recommendedName>
    </domain>
    <domain>
        <recommendedName>
            <fullName evidence="9">Methenyltetrahydrofolate cyclohydrolase</fullName>
            <ecNumber evidence="9">3.5.4.9</ecNumber>
        </recommendedName>
    </domain>
</protein>
<dbReference type="GO" id="GO:0035999">
    <property type="term" value="P:tetrahydrofolate interconversion"/>
    <property type="evidence" value="ECO:0007669"/>
    <property type="project" value="UniProtKB-UniRule"/>
</dbReference>
<evidence type="ECO:0000313" key="13">
    <source>
        <dbReference type="Proteomes" id="UP000236604"/>
    </source>
</evidence>
<comment type="catalytic activity">
    <reaction evidence="9">
        <text>(6R)-5,10-methenyltetrahydrofolate + H2O = (6R)-10-formyltetrahydrofolate + H(+)</text>
        <dbReference type="Rhea" id="RHEA:23700"/>
        <dbReference type="ChEBI" id="CHEBI:15377"/>
        <dbReference type="ChEBI" id="CHEBI:15378"/>
        <dbReference type="ChEBI" id="CHEBI:57455"/>
        <dbReference type="ChEBI" id="CHEBI:195366"/>
        <dbReference type="EC" id="3.5.4.9"/>
    </reaction>
</comment>
<feature type="binding site" evidence="9">
    <location>
        <position position="220"/>
    </location>
    <ligand>
        <name>NADP(+)</name>
        <dbReference type="ChEBI" id="CHEBI:58349"/>
    </ligand>
</feature>
<dbReference type="InterPro" id="IPR000672">
    <property type="entry name" value="THF_DH/CycHdrlase"/>
</dbReference>
<keyword evidence="13" id="KW-1185">Reference proteome</keyword>
<comment type="subunit">
    <text evidence="9">Homodimer.</text>
</comment>
<dbReference type="Pfam" id="PF00763">
    <property type="entry name" value="THF_DHG_CYH"/>
    <property type="match status" value="1"/>
</dbReference>
<evidence type="ECO:0000256" key="2">
    <source>
        <dbReference type="ARBA" id="ARBA00022563"/>
    </source>
</evidence>
<dbReference type="Pfam" id="PF02882">
    <property type="entry name" value="THF_DHG_CYH_C"/>
    <property type="match status" value="1"/>
</dbReference>